<dbReference type="PROSITE" id="PS01153">
    <property type="entry name" value="NOL1_NOP2_SUN"/>
    <property type="match status" value="1"/>
</dbReference>
<evidence type="ECO:0000256" key="2">
    <source>
        <dbReference type="ARBA" id="ARBA00007494"/>
    </source>
</evidence>
<feature type="region of interest" description="Disordered" evidence="12">
    <location>
        <begin position="1"/>
        <end position="30"/>
    </location>
</feature>
<dbReference type="Pfam" id="PF25378">
    <property type="entry name" value="PUA_NSUN2"/>
    <property type="match status" value="1"/>
</dbReference>
<keyword evidence="8" id="KW-0819">tRNA processing</keyword>
<dbReference type="AlphaFoldDB" id="A0A7R9BKD3"/>
<reference evidence="14" key="1">
    <citation type="submission" date="2020-11" db="EMBL/GenBank/DDBJ databases">
        <authorList>
            <person name="Tran Van P."/>
        </authorList>
    </citation>
    <scope>NUCLEOTIDE SEQUENCE</scope>
</reference>
<dbReference type="InterPro" id="IPR023270">
    <property type="entry name" value="RCMT_NCL1"/>
</dbReference>
<dbReference type="PRINTS" id="PR02011">
    <property type="entry name" value="RCMTNCL1"/>
</dbReference>
<dbReference type="InterPro" id="IPR049560">
    <property type="entry name" value="MeTrfase_RsmB-F_NOP2_cat"/>
</dbReference>
<gene>
    <name evidence="14" type="ORF">NMOB1V02_LOCUS3879</name>
</gene>
<dbReference type="GO" id="GO:0030488">
    <property type="term" value="P:tRNA methylation"/>
    <property type="evidence" value="ECO:0007669"/>
    <property type="project" value="TreeGrafter"/>
</dbReference>
<feature type="binding site" evidence="11">
    <location>
        <position position="240"/>
    </location>
    <ligand>
        <name>S-adenosyl-L-methionine</name>
        <dbReference type="ChEBI" id="CHEBI:59789"/>
    </ligand>
</feature>
<sequence length="741" mass="83873">MGRRNRKRNRDGTNAAKNGSGDGGNDGQKRPEHYEEILRENQGFNLYYKTQKVIPEDEWDNFIKTMATNLPVAFRITGFRAEADILRGIVKDVYLKNFAAARTDDGNLVIPKSLPWYPRELAWQVNLTRQMIRRDEVFAKLHHFLISETVCGAISRQEAVSMIPPLVLDVQPNHKVSRKRNQLFSRSRIQVSVIDELVDSFCSEVLDMCAAPGSKTTQLLEMLYAGDDTRMSEGMVVANDADNKRCYMLVTQAKRLNSPNLVITNHDASVLPKMTETGPNGEKVALKFDRVLCDVPCSGDGTMRKNVDVWKKWNGANGNNLHWLQFRIARRGLELLKPDGIMVYSTCSLNPIEDEAILCRLLKEYPDCLEIIDVADKVPGLRTVPGVTTWKPMSRDLKFYENPEEIPEKFSSQIRAAMFPPSPEEAAAFHLDRCMRILPHHQDTGGFFLAAIRKLKPLRSVNSGPKSGEDRSSEEVQEKEKPADVVADEDDKMTPPKKRRFFGFREDPFIYFNQEEPCWKTIKDFFGVEGLDHRLLLSRNREEKKKNLYLTCAAVKDFIDCNQENVKVINTGIKAFIRCDGKNSDCEFRLAQEVGVNELLRFLNKRVVKLQREDALAILRKHDLEDPLQNSALCDETQEALKQLSTGSVVFVYETKMKDVEKTVRLALVGWKGAASVRAYVAKSDRVHLLRLCGGDTSYFENLDIEAKFGNKSANGDSAGNATQEEQDALKVAAEEIPVAV</sequence>
<dbReference type="PANTHER" id="PTHR22808">
    <property type="entry name" value="NCL1 YEAST -RELATED NOL1/NOP2/FMU SUN DOMAIN-CONTAINING"/>
    <property type="match status" value="1"/>
</dbReference>
<evidence type="ECO:0000256" key="12">
    <source>
        <dbReference type="SAM" id="MobiDB-lite"/>
    </source>
</evidence>
<keyword evidence="6 11" id="KW-0808">Transferase</keyword>
<dbReference type="InterPro" id="IPR057285">
    <property type="entry name" value="Pre-PUA_NSUN2"/>
</dbReference>
<keyword evidence="5 11" id="KW-0489">Methyltransferase</keyword>
<dbReference type="Pfam" id="PF25376">
    <property type="entry name" value="Pre-PUA_NSUN2"/>
    <property type="match status" value="1"/>
</dbReference>
<evidence type="ECO:0000256" key="6">
    <source>
        <dbReference type="ARBA" id="ARBA00022679"/>
    </source>
</evidence>
<dbReference type="Proteomes" id="UP000678499">
    <property type="component" value="Unassembled WGS sequence"/>
</dbReference>
<evidence type="ECO:0000256" key="9">
    <source>
        <dbReference type="ARBA" id="ARBA00022884"/>
    </source>
</evidence>
<dbReference type="PANTHER" id="PTHR22808:SF1">
    <property type="entry name" value="RNA CYTOSINE-C(5)-METHYLTRANSFERASE NSUN2-RELATED"/>
    <property type="match status" value="1"/>
</dbReference>
<dbReference type="GO" id="GO:0005737">
    <property type="term" value="C:cytoplasm"/>
    <property type="evidence" value="ECO:0007669"/>
    <property type="project" value="TreeGrafter"/>
</dbReference>
<feature type="binding site" evidence="11">
    <location>
        <position position="294"/>
    </location>
    <ligand>
        <name>S-adenosyl-L-methionine</name>
        <dbReference type="ChEBI" id="CHEBI:59789"/>
    </ligand>
</feature>
<accession>A0A7R9BKD3</accession>
<keyword evidence="9 11" id="KW-0694">RNA-binding</keyword>
<dbReference type="Pfam" id="PF01189">
    <property type="entry name" value="Methyltr_RsmB-F"/>
    <property type="match status" value="1"/>
</dbReference>
<dbReference type="PROSITE" id="PS51686">
    <property type="entry name" value="SAM_MT_RSMB_NOP"/>
    <property type="match status" value="1"/>
</dbReference>
<dbReference type="Gene3D" id="3.40.50.150">
    <property type="entry name" value="Vaccinia Virus protein VP39"/>
    <property type="match status" value="1"/>
</dbReference>
<feature type="binding site" evidence="11">
    <location>
        <position position="267"/>
    </location>
    <ligand>
        <name>S-adenosyl-L-methionine</name>
        <dbReference type="ChEBI" id="CHEBI:59789"/>
    </ligand>
</feature>
<evidence type="ECO:0000256" key="4">
    <source>
        <dbReference type="ARBA" id="ARBA00022555"/>
    </source>
</evidence>
<feature type="active site" description="Nucleophile" evidence="11">
    <location>
        <position position="347"/>
    </location>
</feature>
<dbReference type="PRINTS" id="PR02008">
    <property type="entry name" value="RCMTFAMILY"/>
</dbReference>
<feature type="region of interest" description="Disordered" evidence="12">
    <location>
        <begin position="460"/>
        <end position="494"/>
    </location>
</feature>
<evidence type="ECO:0000313" key="14">
    <source>
        <dbReference type="EMBL" id="CAD7276101.1"/>
    </source>
</evidence>
<name>A0A7R9BKD3_9CRUS</name>
<evidence type="ECO:0000256" key="11">
    <source>
        <dbReference type="PROSITE-ProRule" id="PRU01023"/>
    </source>
</evidence>
<comment type="similarity">
    <text evidence="2 11">Belongs to the class I-like SAM-binding methyltransferase superfamily. RsmB/NOP family.</text>
</comment>
<dbReference type="InterPro" id="IPR001678">
    <property type="entry name" value="MeTrfase_RsmB-F_NOP2_dom"/>
</dbReference>
<evidence type="ECO:0000256" key="3">
    <source>
        <dbReference type="ARBA" id="ARBA00012629"/>
    </source>
</evidence>
<dbReference type="OrthoDB" id="6093671at2759"/>
<feature type="binding site" evidence="11">
    <location>
        <begin position="209"/>
        <end position="215"/>
    </location>
    <ligand>
        <name>S-adenosyl-L-methionine</name>
        <dbReference type="ChEBI" id="CHEBI:59789"/>
    </ligand>
</feature>
<dbReference type="SUPFAM" id="SSF53335">
    <property type="entry name" value="S-adenosyl-L-methionine-dependent methyltransferases"/>
    <property type="match status" value="1"/>
</dbReference>
<feature type="compositionally biased region" description="Basic and acidic residues" evidence="12">
    <location>
        <begin position="467"/>
        <end position="483"/>
    </location>
</feature>
<dbReference type="EMBL" id="OA882589">
    <property type="protein sequence ID" value="CAD7276101.1"/>
    <property type="molecule type" value="Genomic_DNA"/>
</dbReference>
<proteinExistence type="inferred from homology"/>
<evidence type="ECO:0000256" key="8">
    <source>
        <dbReference type="ARBA" id="ARBA00022694"/>
    </source>
</evidence>
<evidence type="ECO:0000256" key="10">
    <source>
        <dbReference type="ARBA" id="ARBA00023242"/>
    </source>
</evidence>
<dbReference type="InterPro" id="IPR029063">
    <property type="entry name" value="SAM-dependent_MTases_sf"/>
</dbReference>
<dbReference type="GO" id="GO:0016428">
    <property type="term" value="F:tRNA (cytidine-5-)-methyltransferase activity"/>
    <property type="evidence" value="ECO:0007669"/>
    <property type="project" value="InterPro"/>
</dbReference>
<dbReference type="InterPro" id="IPR018314">
    <property type="entry name" value="RsmB/NOL1/NOP2-like_CS"/>
</dbReference>
<keyword evidence="15" id="KW-1185">Reference proteome</keyword>
<comment type="subcellular location">
    <subcellularLocation>
        <location evidence="1">Nucleus</location>
    </subcellularLocation>
</comment>
<dbReference type="EC" id="2.1.1.203" evidence="3"/>
<keyword evidence="10" id="KW-0539">Nucleus</keyword>
<dbReference type="GO" id="GO:0000049">
    <property type="term" value="F:tRNA binding"/>
    <property type="evidence" value="ECO:0007669"/>
    <property type="project" value="UniProtKB-KW"/>
</dbReference>
<keyword evidence="7 11" id="KW-0949">S-adenosyl-L-methionine</keyword>
<organism evidence="14">
    <name type="scientific">Notodromas monacha</name>
    <dbReference type="NCBI Taxonomy" id="399045"/>
    <lineage>
        <taxon>Eukaryota</taxon>
        <taxon>Metazoa</taxon>
        <taxon>Ecdysozoa</taxon>
        <taxon>Arthropoda</taxon>
        <taxon>Crustacea</taxon>
        <taxon>Oligostraca</taxon>
        <taxon>Ostracoda</taxon>
        <taxon>Podocopa</taxon>
        <taxon>Podocopida</taxon>
        <taxon>Cypridocopina</taxon>
        <taxon>Cypridoidea</taxon>
        <taxon>Cyprididae</taxon>
        <taxon>Notodromas</taxon>
    </lineage>
</organism>
<dbReference type="GO" id="GO:0005634">
    <property type="term" value="C:nucleus"/>
    <property type="evidence" value="ECO:0007669"/>
    <property type="project" value="UniProtKB-SubCell"/>
</dbReference>
<evidence type="ECO:0000259" key="13">
    <source>
        <dbReference type="PROSITE" id="PS51686"/>
    </source>
</evidence>
<feature type="domain" description="SAM-dependent MTase RsmB/NOP-type" evidence="13">
    <location>
        <begin position="113"/>
        <end position="455"/>
    </location>
</feature>
<evidence type="ECO:0000256" key="1">
    <source>
        <dbReference type="ARBA" id="ARBA00004123"/>
    </source>
</evidence>
<evidence type="ECO:0000256" key="7">
    <source>
        <dbReference type="ARBA" id="ARBA00022691"/>
    </source>
</evidence>
<evidence type="ECO:0000256" key="5">
    <source>
        <dbReference type="ARBA" id="ARBA00022603"/>
    </source>
</evidence>
<dbReference type="InterPro" id="IPR057286">
    <property type="entry name" value="PUA_NSUN2"/>
</dbReference>
<evidence type="ECO:0000313" key="15">
    <source>
        <dbReference type="Proteomes" id="UP000678499"/>
    </source>
</evidence>
<dbReference type="EMBL" id="CAJPEX010000552">
    <property type="protein sequence ID" value="CAG0916253.1"/>
    <property type="molecule type" value="Genomic_DNA"/>
</dbReference>
<protein>
    <recommendedName>
        <fullName evidence="3">tRNA (cytosine(34)-C(5))-methyltransferase</fullName>
        <ecNumber evidence="3">2.1.1.203</ecNumber>
    </recommendedName>
</protein>
<dbReference type="InterPro" id="IPR023267">
    <property type="entry name" value="RCMT"/>
</dbReference>
<keyword evidence="4" id="KW-0820">tRNA-binding</keyword>